<sequence length="546" mass="61941">MHADLCHTHLHIDRATCGTAIDRTFTSFIVMNDNDFEVVLVGAGLSGIVAAARYLQRHPKCKLTIIEQDGCVGGSHGIAEFTDFLMERAPEEDCMNDLFKSKYTGKYLEDYVDHIKVDGHSLRDRIHFNIHIQSVEKRDGRRELKCKIVHLLDFGQSDIIKNNRYQHIAVLGGSKPALDMVYESVKAGKTVSWVIRKTGDGSTGPGFFAPVDIKTPYRNAGYAAQTRAMSSFQPCFMVKDTWWTWFLHQTSCGIGLVKWIFQQADKAIRSHAVYTERESTKGFAKLKYKTELFWQNGVGGAVHHADTWPLIAEKVHVHRGRVKRLMNDGIYLDDEDGTHFPCDAILCGTGWHRGLDMFSDKLKAELGLPYPRELTLKSPESEAKWKSLVADADKAMLKRFPILRHPPPQTHIESAQTPYNLYCGMVPLHDNSILFMGHITLGNKLFGAEAQAMWAVAYFDGIVQAPVEIRERDIATWTAWCKRRHLSNGGLANSTAFDSVSYVDILLQDMGVSAHCKKGWWKHWFEPVLPADLGWAWEEYLRQRKM</sequence>
<evidence type="ECO:0000256" key="3">
    <source>
        <dbReference type="ARBA" id="ARBA00023002"/>
    </source>
</evidence>
<comment type="caution">
    <text evidence="4">The sequence shown here is derived from an EMBL/GenBank/DDBJ whole genome shotgun (WGS) entry which is preliminary data.</text>
</comment>
<accession>A0A8K0VY71</accession>
<dbReference type="PANTHER" id="PTHR23023">
    <property type="entry name" value="DIMETHYLANILINE MONOOXYGENASE"/>
    <property type="match status" value="1"/>
</dbReference>
<keyword evidence="4" id="KW-0503">Monooxygenase</keyword>
<gene>
    <name evidence="4" type="ORF">FB567DRAFT_560877</name>
</gene>
<dbReference type="InterPro" id="IPR036188">
    <property type="entry name" value="FAD/NAD-bd_sf"/>
</dbReference>
<protein>
    <submittedName>
        <fullName evidence="4">Flavin-binding monooxygenase-like protein-like protein</fullName>
    </submittedName>
</protein>
<evidence type="ECO:0000313" key="4">
    <source>
        <dbReference type="EMBL" id="KAH7087175.1"/>
    </source>
</evidence>
<dbReference type="OrthoDB" id="2915840at2759"/>
<reference evidence="4" key="1">
    <citation type="journal article" date="2021" name="Nat. Commun.">
        <title>Genetic determinants of endophytism in the Arabidopsis root mycobiome.</title>
        <authorList>
            <person name="Mesny F."/>
            <person name="Miyauchi S."/>
            <person name="Thiergart T."/>
            <person name="Pickel B."/>
            <person name="Atanasova L."/>
            <person name="Karlsson M."/>
            <person name="Huettel B."/>
            <person name="Barry K.W."/>
            <person name="Haridas S."/>
            <person name="Chen C."/>
            <person name="Bauer D."/>
            <person name="Andreopoulos W."/>
            <person name="Pangilinan J."/>
            <person name="LaButti K."/>
            <person name="Riley R."/>
            <person name="Lipzen A."/>
            <person name="Clum A."/>
            <person name="Drula E."/>
            <person name="Henrissat B."/>
            <person name="Kohler A."/>
            <person name="Grigoriev I.V."/>
            <person name="Martin F.M."/>
            <person name="Hacquard S."/>
        </authorList>
    </citation>
    <scope>NUCLEOTIDE SEQUENCE</scope>
    <source>
        <strain evidence="4">MPI-SDFR-AT-0120</strain>
    </source>
</reference>
<dbReference type="InterPro" id="IPR050346">
    <property type="entry name" value="FMO-like"/>
</dbReference>
<organism evidence="4 5">
    <name type="scientific">Paraphoma chrysanthemicola</name>
    <dbReference type="NCBI Taxonomy" id="798071"/>
    <lineage>
        <taxon>Eukaryota</taxon>
        <taxon>Fungi</taxon>
        <taxon>Dikarya</taxon>
        <taxon>Ascomycota</taxon>
        <taxon>Pezizomycotina</taxon>
        <taxon>Dothideomycetes</taxon>
        <taxon>Pleosporomycetidae</taxon>
        <taxon>Pleosporales</taxon>
        <taxon>Pleosporineae</taxon>
        <taxon>Phaeosphaeriaceae</taxon>
        <taxon>Paraphoma</taxon>
    </lineage>
</organism>
<dbReference type="SUPFAM" id="SSF51905">
    <property type="entry name" value="FAD/NAD(P)-binding domain"/>
    <property type="match status" value="1"/>
</dbReference>
<proteinExistence type="predicted"/>
<dbReference type="GO" id="GO:0004497">
    <property type="term" value="F:monooxygenase activity"/>
    <property type="evidence" value="ECO:0007669"/>
    <property type="project" value="UniProtKB-KW"/>
</dbReference>
<evidence type="ECO:0000256" key="1">
    <source>
        <dbReference type="ARBA" id="ARBA00022630"/>
    </source>
</evidence>
<dbReference type="Gene3D" id="3.50.50.60">
    <property type="entry name" value="FAD/NAD(P)-binding domain"/>
    <property type="match status" value="2"/>
</dbReference>
<dbReference type="AlphaFoldDB" id="A0A8K0VY71"/>
<dbReference type="EMBL" id="JAGMVJ010000010">
    <property type="protein sequence ID" value="KAH7087175.1"/>
    <property type="molecule type" value="Genomic_DNA"/>
</dbReference>
<dbReference type="Pfam" id="PF13450">
    <property type="entry name" value="NAD_binding_8"/>
    <property type="match status" value="1"/>
</dbReference>
<dbReference type="Proteomes" id="UP000813461">
    <property type="component" value="Unassembled WGS sequence"/>
</dbReference>
<evidence type="ECO:0000313" key="5">
    <source>
        <dbReference type="Proteomes" id="UP000813461"/>
    </source>
</evidence>
<evidence type="ECO:0000256" key="2">
    <source>
        <dbReference type="ARBA" id="ARBA00022827"/>
    </source>
</evidence>
<keyword evidence="5" id="KW-1185">Reference proteome</keyword>
<name>A0A8K0VY71_9PLEO</name>
<keyword evidence="2" id="KW-0274">FAD</keyword>
<keyword evidence="3" id="KW-0560">Oxidoreductase</keyword>
<keyword evidence="1" id="KW-0285">Flavoprotein</keyword>